<gene>
    <name evidence="1" type="ORF">ZHD862_LOCUS22467</name>
</gene>
<reference evidence="1" key="1">
    <citation type="submission" date="2021-02" db="EMBL/GenBank/DDBJ databases">
        <authorList>
            <person name="Nowell W R."/>
        </authorList>
    </citation>
    <scope>NUCLEOTIDE SEQUENCE</scope>
</reference>
<evidence type="ECO:0000313" key="2">
    <source>
        <dbReference type="Proteomes" id="UP000663864"/>
    </source>
</evidence>
<organism evidence="1 2">
    <name type="scientific">Rotaria sordida</name>
    <dbReference type="NCBI Taxonomy" id="392033"/>
    <lineage>
        <taxon>Eukaryota</taxon>
        <taxon>Metazoa</taxon>
        <taxon>Spiralia</taxon>
        <taxon>Gnathifera</taxon>
        <taxon>Rotifera</taxon>
        <taxon>Eurotatoria</taxon>
        <taxon>Bdelloidea</taxon>
        <taxon>Philodinida</taxon>
        <taxon>Philodinidae</taxon>
        <taxon>Rotaria</taxon>
    </lineage>
</organism>
<name>A0A814VX43_9BILA</name>
<comment type="caution">
    <text evidence="1">The sequence shown here is derived from an EMBL/GenBank/DDBJ whole genome shotgun (WGS) entry which is preliminary data.</text>
</comment>
<proteinExistence type="predicted"/>
<dbReference type="Proteomes" id="UP000663864">
    <property type="component" value="Unassembled WGS sequence"/>
</dbReference>
<dbReference type="AlphaFoldDB" id="A0A814VX43"/>
<dbReference type="EMBL" id="CAJNOT010001403">
    <property type="protein sequence ID" value="CAF1193941.1"/>
    <property type="molecule type" value="Genomic_DNA"/>
</dbReference>
<protein>
    <submittedName>
        <fullName evidence="1">Uncharacterized protein</fullName>
    </submittedName>
</protein>
<accession>A0A814VX43</accession>
<sequence length="296" mass="33723">MVNKHWPYIKKQAPSLLDLDAFFTLLEFLTDKQILKQFDENFDEDDVFISYVITSSAYLIVANDPCYSVESVEDFTVVLSHGFRLVNTSNQAFINFFTLSQTILSTQFVIQLYCELINYKEHVSQQTIEQSLQDNISKLKIHLYLADLSDYYCTLTLYDGKLLLNGSERGLFKAIDKMIRTIIAEARNLILAQIPPKSIDVSTGEAGFCLETLLFGDKVDSIGLQDGEYLLKTANWNVVNVEHFQREFKQAVVKDKRRPNQGRLKLPSRCIEGPSHGTRIRIGGCGTSQYAIHLNN</sequence>
<evidence type="ECO:0000313" key="1">
    <source>
        <dbReference type="EMBL" id="CAF1193941.1"/>
    </source>
</evidence>